<comment type="catalytic activity">
    <reaction evidence="13">
        <text>L-lysyl-[protein] + acetyl-CoA = N(6)-acetyl-L-lysyl-[protein] + CoA + H(+)</text>
        <dbReference type="Rhea" id="RHEA:45948"/>
        <dbReference type="Rhea" id="RHEA-COMP:9752"/>
        <dbReference type="Rhea" id="RHEA-COMP:10731"/>
        <dbReference type="ChEBI" id="CHEBI:15378"/>
        <dbReference type="ChEBI" id="CHEBI:29969"/>
        <dbReference type="ChEBI" id="CHEBI:57287"/>
        <dbReference type="ChEBI" id="CHEBI:57288"/>
        <dbReference type="ChEBI" id="CHEBI:61930"/>
        <dbReference type="EC" id="2.3.1.48"/>
    </reaction>
</comment>
<dbReference type="PANTHER" id="PTHR13808:SF1">
    <property type="entry name" value="HISTONE ACETYLTRANSFERASE"/>
    <property type="match status" value="1"/>
</dbReference>
<evidence type="ECO:0000256" key="6">
    <source>
        <dbReference type="ARBA" id="ARBA00022771"/>
    </source>
</evidence>
<keyword evidence="10 14" id="KW-0103">Bromodomain</keyword>
<evidence type="ECO:0000256" key="5">
    <source>
        <dbReference type="ARBA" id="ARBA00022723"/>
    </source>
</evidence>
<dbReference type="Proteomes" id="UP000237271">
    <property type="component" value="Unassembled WGS sequence"/>
</dbReference>
<keyword evidence="4" id="KW-0808">Transferase</keyword>
<evidence type="ECO:0000256" key="15">
    <source>
        <dbReference type="SAM" id="MobiDB-lite"/>
    </source>
</evidence>
<accession>A0A2P4Y8X7</accession>
<dbReference type="Gene3D" id="1.20.920.10">
    <property type="entry name" value="Bromodomain-like"/>
    <property type="match status" value="1"/>
</dbReference>
<dbReference type="InterPro" id="IPR036427">
    <property type="entry name" value="Bromodomain-like_sf"/>
</dbReference>
<feature type="domain" description="CBP/p300-type HAT" evidence="17">
    <location>
        <begin position="455"/>
        <end position="546"/>
    </location>
</feature>
<evidence type="ECO:0000256" key="1">
    <source>
        <dbReference type="ARBA" id="ARBA00002581"/>
    </source>
</evidence>
<dbReference type="PANTHER" id="PTHR13808">
    <property type="entry name" value="CBP/P300-RELATED"/>
    <property type="match status" value="1"/>
</dbReference>
<dbReference type="GO" id="GO:0031490">
    <property type="term" value="F:chromatin DNA binding"/>
    <property type="evidence" value="ECO:0007669"/>
    <property type="project" value="TreeGrafter"/>
</dbReference>
<dbReference type="OrthoDB" id="899at2759"/>
<dbReference type="SUPFAM" id="SSF57903">
    <property type="entry name" value="FYVE/PHD zinc finger"/>
    <property type="match status" value="1"/>
</dbReference>
<keyword evidence="5" id="KW-0479">Metal-binding</keyword>
<feature type="compositionally biased region" description="Basic and acidic residues" evidence="15">
    <location>
        <begin position="46"/>
        <end position="55"/>
    </location>
</feature>
<keyword evidence="9" id="KW-0805">Transcription regulation</keyword>
<evidence type="ECO:0000256" key="2">
    <source>
        <dbReference type="ARBA" id="ARBA00004123"/>
    </source>
</evidence>
<dbReference type="InterPro" id="IPR001487">
    <property type="entry name" value="Bromodomain"/>
</dbReference>
<reference evidence="18 19" key="1">
    <citation type="journal article" date="2017" name="Genome Biol. Evol.">
        <title>Phytophthora megakarya and P. palmivora, closely related causal agents of cacao black pod rot, underwent increases in genome sizes and gene numbers by different mechanisms.</title>
        <authorList>
            <person name="Ali S.S."/>
            <person name="Shao J."/>
            <person name="Lary D.J."/>
            <person name="Kronmiller B."/>
            <person name="Shen D."/>
            <person name="Strem M.D."/>
            <person name="Amoako-Attah I."/>
            <person name="Akrofi A.Y."/>
            <person name="Begoude B.A."/>
            <person name="Ten Hoopen G.M."/>
            <person name="Coulibaly K."/>
            <person name="Kebe B.I."/>
            <person name="Melnick R.L."/>
            <person name="Guiltinan M.J."/>
            <person name="Tyler B.M."/>
            <person name="Meinhardt L.W."/>
            <person name="Bailey B.A."/>
        </authorList>
    </citation>
    <scope>NUCLEOTIDE SEQUENCE [LARGE SCALE GENOMIC DNA]</scope>
    <source>
        <strain evidence="19">sbr112.9</strain>
    </source>
</reference>
<dbReference type="InterPro" id="IPR031162">
    <property type="entry name" value="CBP_P300_HAT"/>
</dbReference>
<keyword evidence="8" id="KW-0156">Chromatin regulator</keyword>
<evidence type="ECO:0000256" key="4">
    <source>
        <dbReference type="ARBA" id="ARBA00022679"/>
    </source>
</evidence>
<evidence type="ECO:0000259" key="16">
    <source>
        <dbReference type="PROSITE" id="PS50014"/>
    </source>
</evidence>
<feature type="compositionally biased region" description="Low complexity" evidence="15">
    <location>
        <begin position="16"/>
        <end position="30"/>
    </location>
</feature>
<dbReference type="InterPro" id="IPR013178">
    <property type="entry name" value="Histone_AcTrfase_Rtt109/CBP"/>
</dbReference>
<feature type="compositionally biased region" description="Acidic residues" evidence="15">
    <location>
        <begin position="56"/>
        <end position="69"/>
    </location>
</feature>
<dbReference type="Pfam" id="PF00439">
    <property type="entry name" value="Bromodomain"/>
    <property type="match status" value="1"/>
</dbReference>
<evidence type="ECO:0000256" key="11">
    <source>
        <dbReference type="ARBA" id="ARBA00023163"/>
    </source>
</evidence>
<dbReference type="GO" id="GO:0008270">
    <property type="term" value="F:zinc ion binding"/>
    <property type="evidence" value="ECO:0007669"/>
    <property type="project" value="UniProtKB-KW"/>
</dbReference>
<name>A0A2P4Y8X7_9STRA</name>
<evidence type="ECO:0000256" key="3">
    <source>
        <dbReference type="ARBA" id="ARBA00013184"/>
    </source>
</evidence>
<keyword evidence="12" id="KW-0539">Nucleus</keyword>
<feature type="domain" description="Bromo" evidence="16">
    <location>
        <begin position="135"/>
        <end position="199"/>
    </location>
</feature>
<evidence type="ECO:0000256" key="13">
    <source>
        <dbReference type="ARBA" id="ARBA00048017"/>
    </source>
</evidence>
<keyword evidence="7" id="KW-0862">Zinc</keyword>
<dbReference type="Gene3D" id="2.10.110.40">
    <property type="match status" value="1"/>
</dbReference>
<dbReference type="GO" id="GO:0005634">
    <property type="term" value="C:nucleus"/>
    <property type="evidence" value="ECO:0007669"/>
    <property type="project" value="UniProtKB-SubCell"/>
</dbReference>
<evidence type="ECO:0000256" key="8">
    <source>
        <dbReference type="ARBA" id="ARBA00022853"/>
    </source>
</evidence>
<evidence type="ECO:0000259" key="17">
    <source>
        <dbReference type="PROSITE" id="PS51727"/>
    </source>
</evidence>
<evidence type="ECO:0000313" key="19">
    <source>
        <dbReference type="Proteomes" id="UP000237271"/>
    </source>
</evidence>
<dbReference type="GO" id="GO:0003713">
    <property type="term" value="F:transcription coactivator activity"/>
    <property type="evidence" value="ECO:0007669"/>
    <property type="project" value="TreeGrafter"/>
</dbReference>
<feature type="region of interest" description="Disordered" evidence="15">
    <location>
        <begin position="1"/>
        <end position="92"/>
    </location>
</feature>
<dbReference type="InterPro" id="IPR011011">
    <property type="entry name" value="Znf_FYVE_PHD"/>
</dbReference>
<dbReference type="PROSITE" id="PS51727">
    <property type="entry name" value="CBP_P300_HAT"/>
    <property type="match status" value="1"/>
</dbReference>
<evidence type="ECO:0000256" key="7">
    <source>
        <dbReference type="ARBA" id="ARBA00022833"/>
    </source>
</evidence>
<keyword evidence="19" id="KW-1185">Reference proteome</keyword>
<evidence type="ECO:0000256" key="9">
    <source>
        <dbReference type="ARBA" id="ARBA00023015"/>
    </source>
</evidence>
<dbReference type="SUPFAM" id="SSF47370">
    <property type="entry name" value="Bromodomain"/>
    <property type="match status" value="1"/>
</dbReference>
<keyword evidence="11" id="KW-0804">Transcription</keyword>
<dbReference type="AlphaFoldDB" id="A0A2P4Y8X7"/>
<dbReference type="Gene3D" id="3.30.40.10">
    <property type="entry name" value="Zinc/RING finger domain, C3HC4 (zinc finger)"/>
    <property type="match status" value="1"/>
</dbReference>
<dbReference type="SMART" id="SM00249">
    <property type="entry name" value="PHD"/>
    <property type="match status" value="1"/>
</dbReference>
<dbReference type="InterPro" id="IPR038547">
    <property type="entry name" value="RING_CBP-p300_sf"/>
</dbReference>
<sequence length="546" mass="61545">MGLNDTQGLSRERGKSAAPHAEATSASADAPHGLKRVLGDASTHAPSDKKVKLEVQEEEDTATSDESDSDPLVLRRQRHPVGRSSSRSVALSPLNAASAQQIRQHLRDVRRELFLRPMLATISKLMFHKGNHGFFNVRVDPVVWNIPHYFEVVKHPMDLAVVKNKCLNLEYATADECADEIRLVFSNACLFNPPGHIVHESAALLLKEFEADYAKYKAKTEAMAKRRDEHSCPFCLNNVCGICHEKCINFEPPFVMCSGACRQRIKRHAVYYKTPDAQYHWCSKCFTSLPKMLTLKVAPASTDQDSTTPAVTEYTIPKLALLKAKFMDELTEPWVQCDQCNGWVHQICALFNACENADEEEEVMYTCPLCRLEELDAEEKNNELGMSPLETSVEDFPVKVDKDFLRSHSPALKRRSCTREFTRALGFDEEIEEKVFDYLTQVDLEAVDGSTTSGFVTSQDLQSCDLSRFMQKWVQQHLENLGEHEAAQSIVVKVVSSIKSLSHVSSVVRENFRSASQEYPQTIDYTSKAIFVFQMINGVEVCIFSM</sequence>
<organism evidence="18 19">
    <name type="scientific">Phytophthora palmivora</name>
    <dbReference type="NCBI Taxonomy" id="4796"/>
    <lineage>
        <taxon>Eukaryota</taxon>
        <taxon>Sar</taxon>
        <taxon>Stramenopiles</taxon>
        <taxon>Oomycota</taxon>
        <taxon>Peronosporomycetes</taxon>
        <taxon>Peronosporales</taxon>
        <taxon>Peronosporaceae</taxon>
        <taxon>Phytophthora</taxon>
    </lineage>
</organism>
<dbReference type="EMBL" id="NCKW01004901">
    <property type="protein sequence ID" value="POM74267.1"/>
    <property type="molecule type" value="Genomic_DNA"/>
</dbReference>
<comment type="subcellular location">
    <subcellularLocation>
        <location evidence="2">Nucleus</location>
    </subcellularLocation>
</comment>
<evidence type="ECO:0000256" key="10">
    <source>
        <dbReference type="ARBA" id="ARBA00023117"/>
    </source>
</evidence>
<dbReference type="GO" id="GO:0004402">
    <property type="term" value="F:histone acetyltransferase activity"/>
    <property type="evidence" value="ECO:0007669"/>
    <property type="project" value="InterPro"/>
</dbReference>
<dbReference type="InterPro" id="IPR001965">
    <property type="entry name" value="Znf_PHD"/>
</dbReference>
<dbReference type="GO" id="GO:0005667">
    <property type="term" value="C:transcription regulator complex"/>
    <property type="evidence" value="ECO:0007669"/>
    <property type="project" value="TreeGrafter"/>
</dbReference>
<dbReference type="PROSITE" id="PS50014">
    <property type="entry name" value="BROMODOMAIN_2"/>
    <property type="match status" value="1"/>
</dbReference>
<comment type="function">
    <text evidence="1">Acetyltransferase enzyme. Acetylates histones, giving a specific tag for transcriptional activation.</text>
</comment>
<dbReference type="GO" id="GO:0000123">
    <property type="term" value="C:histone acetyltransferase complex"/>
    <property type="evidence" value="ECO:0007669"/>
    <property type="project" value="TreeGrafter"/>
</dbReference>
<evidence type="ECO:0000256" key="12">
    <source>
        <dbReference type="ARBA" id="ARBA00023242"/>
    </source>
</evidence>
<proteinExistence type="predicted"/>
<dbReference type="PRINTS" id="PR00503">
    <property type="entry name" value="BROMODOMAIN"/>
</dbReference>
<protein>
    <recommendedName>
        <fullName evidence="3">histone acetyltransferase</fullName>
        <ecNumber evidence="3">2.3.1.48</ecNumber>
    </recommendedName>
</protein>
<keyword evidence="6" id="KW-0863">Zinc-finger</keyword>
<dbReference type="InterPro" id="IPR013083">
    <property type="entry name" value="Znf_RING/FYVE/PHD"/>
</dbReference>
<dbReference type="SMART" id="SM00297">
    <property type="entry name" value="BROMO"/>
    <property type="match status" value="1"/>
</dbReference>
<gene>
    <name evidence="18" type="ORF">PHPALM_8811</name>
</gene>
<dbReference type="EC" id="2.3.1.48" evidence="3"/>
<feature type="compositionally biased region" description="Polar residues" evidence="15">
    <location>
        <begin position="83"/>
        <end position="92"/>
    </location>
</feature>
<evidence type="ECO:0000313" key="18">
    <source>
        <dbReference type="EMBL" id="POM74267.1"/>
    </source>
</evidence>
<dbReference type="GO" id="GO:0045944">
    <property type="term" value="P:positive regulation of transcription by RNA polymerase II"/>
    <property type="evidence" value="ECO:0007669"/>
    <property type="project" value="TreeGrafter"/>
</dbReference>
<evidence type="ECO:0000256" key="14">
    <source>
        <dbReference type="PROSITE-ProRule" id="PRU00035"/>
    </source>
</evidence>
<comment type="caution">
    <text evidence="18">The sequence shown here is derived from an EMBL/GenBank/DDBJ whole genome shotgun (WGS) entry which is preliminary data.</text>
</comment>